<comment type="similarity">
    <text evidence="3">Belongs to the SKA3 family.</text>
</comment>
<dbReference type="OrthoDB" id="5987638at2759"/>
<dbReference type="GO" id="GO:0051301">
    <property type="term" value="P:cell division"/>
    <property type="evidence" value="ECO:0007669"/>
    <property type="project" value="UniProtKB-KW"/>
</dbReference>
<keyword evidence="4" id="KW-0158">Chromosome</keyword>
<dbReference type="PANTHER" id="PTHR48118:SF1">
    <property type="entry name" value="SPINDLE AND KINETOCHORE-ASSOCIATED PROTEIN 3"/>
    <property type="match status" value="1"/>
</dbReference>
<protein>
    <submittedName>
        <fullName evidence="14">Spindle and kinetochore associated complex subunit 3</fullName>
    </submittedName>
</protein>
<dbReference type="GeneTree" id="ENSGT00500000045005"/>
<evidence type="ECO:0000256" key="1">
    <source>
        <dbReference type="ARBA" id="ARBA00004186"/>
    </source>
</evidence>
<keyword evidence="12" id="KW-0137">Centromere</keyword>
<dbReference type="AlphaFoldDB" id="A0A8C9QNB8"/>
<feature type="region of interest" description="Disordered" evidence="13">
    <location>
        <begin position="263"/>
        <end position="292"/>
    </location>
</feature>
<sequence>MNASDRFFAKLRSLALTLESETVQLQQTQKNPGDGGTQGALKVLCELHTEVRDLKGKVQEELACWTAEEKETRAFIRACLVLKQRTTEDLRRIQRHYEKYGYRPLDSTVKPTEAKGPEKDPRALVVEQDGDGGVQEQEGKEGQDAKEADALQQPASCRTPVAPPPPTPDTMRTPRLSDFGLSGFQPMESVGALSAGFRPTIAIETPPLLDPPKMPKTPKCVLQMDEDAPTPRLEDFGISEYTTCFNNDFTMELLRKQPAKAWRDTAAPADAGPDQKPANCSTAATTAPPGHSQEALELHSVKLPDFCTPVSKVNQKQTPHSPPDDLLGSALQLSPELPVFETPYVSKLMSTVKSTKMASSDSAATDEVKTHPPSGDAEHDKTSLCDLPSMAARPVPREESTPEMPVLETFITSSVAPGNENVSSRVAMFVENEPQLPDLQSHPEEWDLLSPPPQSSQTLHLPAPDTPQMPDVSLFTQDIIKLLSQSNTRTPAMVPPSPKSTVLRSPTAASGKENRSQVLAPVSEDEFAALPGYLRQMPLSSMNQAIGKINRAVMDKHCTGARETPSFMMEELKRITSTGVKAHLYILCLTELGRLQQVQEESSGLVFRVLGQVQGRDKNATLRTPC</sequence>
<evidence type="ECO:0000256" key="9">
    <source>
        <dbReference type="ARBA" id="ARBA00022838"/>
    </source>
</evidence>
<keyword evidence="10" id="KW-0206">Cytoskeleton</keyword>
<feature type="compositionally biased region" description="Basic and acidic residues" evidence="13">
    <location>
        <begin position="366"/>
        <end position="382"/>
    </location>
</feature>
<keyword evidence="5" id="KW-0963">Cytoplasm</keyword>
<feature type="compositionally biased region" description="Polar residues" evidence="13">
    <location>
        <begin position="499"/>
        <end position="508"/>
    </location>
</feature>
<evidence type="ECO:0000313" key="15">
    <source>
        <dbReference type="Proteomes" id="UP000694397"/>
    </source>
</evidence>
<feature type="compositionally biased region" description="Basic and acidic residues" evidence="13">
    <location>
        <begin position="112"/>
        <end position="122"/>
    </location>
</feature>
<dbReference type="GeneID" id="108926934"/>
<evidence type="ECO:0000256" key="3">
    <source>
        <dbReference type="ARBA" id="ARBA00007716"/>
    </source>
</evidence>
<keyword evidence="7" id="KW-0493">Microtubule</keyword>
<evidence type="ECO:0000256" key="8">
    <source>
        <dbReference type="ARBA" id="ARBA00022776"/>
    </source>
</evidence>
<dbReference type="GO" id="GO:0005876">
    <property type="term" value="C:spindle microtubule"/>
    <property type="evidence" value="ECO:0007669"/>
    <property type="project" value="TreeGrafter"/>
</dbReference>
<evidence type="ECO:0000256" key="5">
    <source>
        <dbReference type="ARBA" id="ARBA00022490"/>
    </source>
</evidence>
<reference evidence="14" key="3">
    <citation type="submission" date="2025-09" db="UniProtKB">
        <authorList>
            <consortium name="Ensembl"/>
        </authorList>
    </citation>
    <scope>IDENTIFICATION</scope>
</reference>
<dbReference type="Ensembl" id="ENSSFOT00015001118.2">
    <property type="protein sequence ID" value="ENSSFOP00015001087.2"/>
    <property type="gene ID" value="ENSSFOG00015000806.2"/>
</dbReference>
<proteinExistence type="inferred from homology"/>
<evidence type="ECO:0000256" key="6">
    <source>
        <dbReference type="ARBA" id="ARBA00022618"/>
    </source>
</evidence>
<evidence type="ECO:0000256" key="7">
    <source>
        <dbReference type="ARBA" id="ARBA00022701"/>
    </source>
</evidence>
<keyword evidence="8" id="KW-0498">Mitosis</keyword>
<dbReference type="Gene3D" id="6.10.250.1400">
    <property type="match status" value="1"/>
</dbReference>
<comment type="subcellular location">
    <subcellularLocation>
        <location evidence="2">Chromosome</location>
        <location evidence="2">Centromere</location>
        <location evidence="2">Kinetochore</location>
    </subcellularLocation>
    <subcellularLocation>
        <location evidence="1">Cytoplasm</location>
        <location evidence="1">Cytoskeleton</location>
        <location evidence="1">Spindle</location>
    </subcellularLocation>
</comment>
<feature type="region of interest" description="Disordered" evidence="13">
    <location>
        <begin position="357"/>
        <end position="382"/>
    </location>
</feature>
<dbReference type="GO" id="GO:0000278">
    <property type="term" value="P:mitotic cell cycle"/>
    <property type="evidence" value="ECO:0007669"/>
    <property type="project" value="TreeGrafter"/>
</dbReference>
<dbReference type="Proteomes" id="UP000694397">
    <property type="component" value="Chromosome 14"/>
</dbReference>
<accession>A0A8C9QNB8</accession>
<evidence type="ECO:0000256" key="12">
    <source>
        <dbReference type="ARBA" id="ARBA00023328"/>
    </source>
</evidence>
<evidence type="ECO:0000256" key="10">
    <source>
        <dbReference type="ARBA" id="ARBA00023212"/>
    </source>
</evidence>
<dbReference type="InterPro" id="IPR033341">
    <property type="entry name" value="SKA3"/>
</dbReference>
<feature type="region of interest" description="Disordered" evidence="13">
    <location>
        <begin position="488"/>
        <end position="515"/>
    </location>
</feature>
<name>A0A8C9QNB8_SCLFO</name>
<evidence type="ECO:0000313" key="14">
    <source>
        <dbReference type="Ensembl" id="ENSSFOP00015001087.2"/>
    </source>
</evidence>
<dbReference type="GO" id="GO:0007059">
    <property type="term" value="P:chromosome segregation"/>
    <property type="evidence" value="ECO:0007669"/>
    <property type="project" value="InterPro"/>
</dbReference>
<feature type="region of interest" description="Disordered" evidence="13">
    <location>
        <begin position="130"/>
        <end position="177"/>
    </location>
</feature>
<keyword evidence="9" id="KW-0995">Kinetochore</keyword>
<organism evidence="14 15">
    <name type="scientific">Scleropages formosus</name>
    <name type="common">Asian bonytongue</name>
    <name type="synonym">Osteoglossum formosum</name>
    <dbReference type="NCBI Taxonomy" id="113540"/>
    <lineage>
        <taxon>Eukaryota</taxon>
        <taxon>Metazoa</taxon>
        <taxon>Chordata</taxon>
        <taxon>Craniata</taxon>
        <taxon>Vertebrata</taxon>
        <taxon>Euteleostomi</taxon>
        <taxon>Actinopterygii</taxon>
        <taxon>Neopterygii</taxon>
        <taxon>Teleostei</taxon>
        <taxon>Osteoglossocephala</taxon>
        <taxon>Osteoglossomorpha</taxon>
        <taxon>Osteoglossiformes</taxon>
        <taxon>Osteoglossidae</taxon>
        <taxon>Scleropages</taxon>
    </lineage>
</organism>
<evidence type="ECO:0000256" key="4">
    <source>
        <dbReference type="ARBA" id="ARBA00022454"/>
    </source>
</evidence>
<feature type="compositionally biased region" description="Basic and acidic residues" evidence="13">
    <location>
        <begin position="137"/>
        <end position="149"/>
    </location>
</feature>
<dbReference type="CTD" id="221150"/>
<evidence type="ECO:0000256" key="11">
    <source>
        <dbReference type="ARBA" id="ARBA00023306"/>
    </source>
</evidence>
<dbReference type="PANTHER" id="PTHR48118">
    <property type="entry name" value="SPINDLE AND KINETOCHORE-ASSOCIATED PROTEIN 3"/>
    <property type="match status" value="1"/>
</dbReference>
<reference evidence="14" key="2">
    <citation type="submission" date="2025-08" db="UniProtKB">
        <authorList>
            <consortium name="Ensembl"/>
        </authorList>
    </citation>
    <scope>IDENTIFICATION</scope>
</reference>
<keyword evidence="11" id="KW-0131">Cell cycle</keyword>
<dbReference type="GO" id="GO:0000940">
    <property type="term" value="C:outer kinetochore"/>
    <property type="evidence" value="ECO:0007669"/>
    <property type="project" value="InterPro"/>
</dbReference>
<feature type="region of interest" description="Disordered" evidence="13">
    <location>
        <begin position="104"/>
        <end position="123"/>
    </location>
</feature>
<keyword evidence="15" id="KW-1185">Reference proteome</keyword>
<evidence type="ECO:0000256" key="13">
    <source>
        <dbReference type="SAM" id="MobiDB-lite"/>
    </source>
</evidence>
<dbReference type="RefSeq" id="XP_018595473.2">
    <property type="nucleotide sequence ID" value="XM_018739957.2"/>
</dbReference>
<reference evidence="14 15" key="1">
    <citation type="submission" date="2019-04" db="EMBL/GenBank/DDBJ databases">
        <authorList>
            <consortium name="Wellcome Sanger Institute Data Sharing"/>
        </authorList>
    </citation>
    <scope>NUCLEOTIDE SEQUENCE [LARGE SCALE GENOMIC DNA]</scope>
</reference>
<evidence type="ECO:0000256" key="2">
    <source>
        <dbReference type="ARBA" id="ARBA00004629"/>
    </source>
</evidence>
<keyword evidence="6" id="KW-0132">Cell division</keyword>
<gene>
    <name evidence="14" type="primary">ska3</name>
</gene>